<feature type="transmembrane region" description="Helical" evidence="8">
    <location>
        <begin position="312"/>
        <end position="334"/>
    </location>
</feature>
<comment type="subcellular location">
    <subcellularLocation>
        <location evidence="1">Membrane</location>
        <topology evidence="1">Multi-pass membrane protein</topology>
    </subcellularLocation>
</comment>
<gene>
    <name evidence="9" type="ORF">MM817_02993</name>
</gene>
<evidence type="ECO:0000256" key="7">
    <source>
        <dbReference type="ARBA" id="ARBA00023136"/>
    </source>
</evidence>
<evidence type="ECO:0000256" key="5">
    <source>
        <dbReference type="ARBA" id="ARBA00022692"/>
    </source>
</evidence>
<dbReference type="EMBL" id="JALBUF010000021">
    <property type="protein sequence ID" value="MCI0184696.1"/>
    <property type="molecule type" value="Genomic_DNA"/>
</dbReference>
<evidence type="ECO:0000256" key="4">
    <source>
        <dbReference type="ARBA" id="ARBA00022544"/>
    </source>
</evidence>
<name>A0A9X1VAJ5_9BACL</name>
<feature type="transmembrane region" description="Helical" evidence="8">
    <location>
        <begin position="122"/>
        <end position="144"/>
    </location>
</feature>
<evidence type="ECO:0000256" key="8">
    <source>
        <dbReference type="SAM" id="Phobius"/>
    </source>
</evidence>
<feature type="transmembrane region" description="Helical" evidence="8">
    <location>
        <begin position="189"/>
        <end position="209"/>
    </location>
</feature>
<feature type="transmembrane region" description="Helical" evidence="8">
    <location>
        <begin position="21"/>
        <end position="43"/>
    </location>
</feature>
<feature type="transmembrane region" description="Helical" evidence="8">
    <location>
        <begin position="221"/>
        <end position="245"/>
    </location>
</feature>
<keyword evidence="6 8" id="KW-1133">Transmembrane helix</keyword>
<keyword evidence="5 8" id="KW-0812">Transmembrane</keyword>
<dbReference type="InterPro" id="IPR004761">
    <property type="entry name" value="Spore_GerAB"/>
</dbReference>
<organism evidence="9 10">
    <name type="scientific">Sulfoacidibacillus ferrooxidans</name>
    <dbReference type="NCBI Taxonomy" id="2005001"/>
    <lineage>
        <taxon>Bacteria</taxon>
        <taxon>Bacillati</taxon>
        <taxon>Bacillota</taxon>
        <taxon>Bacilli</taxon>
        <taxon>Bacillales</taxon>
        <taxon>Alicyclobacillaceae</taxon>
        <taxon>Sulfoacidibacillus</taxon>
    </lineage>
</organism>
<evidence type="ECO:0000313" key="9">
    <source>
        <dbReference type="EMBL" id="MCI0184696.1"/>
    </source>
</evidence>
<evidence type="ECO:0000256" key="6">
    <source>
        <dbReference type="ARBA" id="ARBA00022989"/>
    </source>
</evidence>
<dbReference type="Pfam" id="PF03845">
    <property type="entry name" value="Spore_permease"/>
    <property type="match status" value="1"/>
</dbReference>
<proteinExistence type="inferred from homology"/>
<dbReference type="Proteomes" id="UP001139263">
    <property type="component" value="Unassembled WGS sequence"/>
</dbReference>
<feature type="transmembrane region" description="Helical" evidence="8">
    <location>
        <begin position="151"/>
        <end position="169"/>
    </location>
</feature>
<dbReference type="RefSeq" id="WP_241716570.1">
    <property type="nucleotide sequence ID" value="NZ_JALBUF010000021.1"/>
</dbReference>
<evidence type="ECO:0000256" key="2">
    <source>
        <dbReference type="ARBA" id="ARBA00007998"/>
    </source>
</evidence>
<comment type="similarity">
    <text evidence="2">Belongs to the amino acid-polyamine-organocation (APC) superfamily. Spore germination protein (SGP) (TC 2.A.3.9) family.</text>
</comment>
<accession>A0A9X1VAJ5</accession>
<reference evidence="9" key="1">
    <citation type="submission" date="2022-03" db="EMBL/GenBank/DDBJ databases">
        <title>Draft Genome Sequence of Firmicute Strain S0AB, a Heterotrophic Iron/Sulfur-Oxidizing Extreme Acidophile.</title>
        <authorList>
            <person name="Vergara E."/>
            <person name="Pakostova E."/>
            <person name="Johnson D.B."/>
            <person name="Holmes D.S."/>
        </authorList>
    </citation>
    <scope>NUCLEOTIDE SEQUENCE</scope>
    <source>
        <strain evidence="9">S0AB</strain>
    </source>
</reference>
<dbReference type="AlphaFoldDB" id="A0A9X1VAJ5"/>
<dbReference type="GO" id="GO:0016020">
    <property type="term" value="C:membrane"/>
    <property type="evidence" value="ECO:0007669"/>
    <property type="project" value="UniProtKB-SubCell"/>
</dbReference>
<comment type="caution">
    <text evidence="9">The sequence shown here is derived from an EMBL/GenBank/DDBJ whole genome shotgun (WGS) entry which is preliminary data.</text>
</comment>
<feature type="transmembrane region" description="Helical" evidence="8">
    <location>
        <begin position="81"/>
        <end position="102"/>
    </location>
</feature>
<feature type="transmembrane region" description="Helical" evidence="8">
    <location>
        <begin position="49"/>
        <end position="69"/>
    </location>
</feature>
<dbReference type="PANTHER" id="PTHR34975:SF2">
    <property type="entry name" value="SPORE GERMINATION PROTEIN A2"/>
    <property type="match status" value="1"/>
</dbReference>
<evidence type="ECO:0000256" key="1">
    <source>
        <dbReference type="ARBA" id="ARBA00004141"/>
    </source>
</evidence>
<keyword evidence="7 8" id="KW-0472">Membrane</keyword>
<dbReference type="GO" id="GO:0009847">
    <property type="term" value="P:spore germination"/>
    <property type="evidence" value="ECO:0007669"/>
    <property type="project" value="InterPro"/>
</dbReference>
<dbReference type="PANTHER" id="PTHR34975">
    <property type="entry name" value="SPORE GERMINATION PROTEIN A2"/>
    <property type="match status" value="1"/>
</dbReference>
<feature type="transmembrane region" description="Helical" evidence="8">
    <location>
        <begin position="275"/>
        <end position="300"/>
    </location>
</feature>
<feature type="transmembrane region" description="Helical" evidence="8">
    <location>
        <begin position="346"/>
        <end position="364"/>
    </location>
</feature>
<protein>
    <submittedName>
        <fullName evidence="9">Uncharacterized protein</fullName>
    </submittedName>
</protein>
<keyword evidence="4" id="KW-0309">Germination</keyword>
<evidence type="ECO:0000313" key="10">
    <source>
        <dbReference type="Proteomes" id="UP001139263"/>
    </source>
</evidence>
<keyword evidence="3" id="KW-0813">Transport</keyword>
<sequence length="380" mass="43049">MIKDGYLLIKDGHISPQQVMVLFFILIVGKLTNSSVLILVRYGHNAPELLLIISQLMMVIIIAVMIPLFKDPSKNLIDYFFEYFGAIFGFIFSMIIFTALLLDLSTNVTFDFEQVHVLFLPTTPTAVILMFMIISMVLPAYFGIEILGRSSIMMGGLIILIILSLNVLSTTNADINNLPPILGPGLPTLLKQGILHIGFFGEFIAYLMMRPYIRSYSSYQRSFYIISAVTLVVGIIQITLLQLIFPYPTSANLLFLSVESIKLIYFGRFIQHIEAIYAIAWLIVACLRLSFMLYLLSLAAASMTRTHNYRRFIPSIAVLVYYIALLPSTLSDAIDFKDVVLEQRLPFLYGSILLLFIIVGYFKLWRKKRANTKKTNLQSA</sequence>
<keyword evidence="10" id="KW-1185">Reference proteome</keyword>
<evidence type="ECO:0000256" key="3">
    <source>
        <dbReference type="ARBA" id="ARBA00022448"/>
    </source>
</evidence>